<accession>D8T0E6</accession>
<dbReference type="GO" id="GO:0008320">
    <property type="term" value="F:protein transmembrane transporter activity"/>
    <property type="evidence" value="ECO:0000318"/>
    <property type="project" value="GO_Central"/>
</dbReference>
<dbReference type="GO" id="GO:0005784">
    <property type="term" value="C:Sec61 translocon complex"/>
    <property type="evidence" value="ECO:0000318"/>
    <property type="project" value="GO_Central"/>
</dbReference>
<sequence length="680" mass="75073">MKAGRSLKGALSLFSQVFLQIIASLDGIAVQPPRGGGVPRETDDNNGGWNAGDGGLEAMVAEDGTPAVKWLEHWRQWWRRLEHRQRGWSLRLDDRQRQCWCAGGWNRWQRLEHRQRRWWSKWLGQWRSVITMLLGTPSNEHGGGPSSRVIPMKKTIPSSPCIEREQCFGRSLGSTALQGDGRAGEHQLRRDPQLMLMVMPSAARALDRAEEPGILDVGGISEASSSTRAGRERDMNYNRKRKQEAEDAKRKTKRFISALLRMECWPWQRYTLYHESLKGRGLKGFLQTRAMALWILTHPFSRRPPRYWGLPHRFTVLAAISLLWIALGSIPLYGMSKTPAAGWAWVREVFASSPGTLTDLGVICLVAASQVRVRLPMSEEVPMPEDKVTKFVMFGVSLLLPVLPLAAGRYGSDLGVLKALLLYAQLCLANCVACLLVIACEFRRWGIGVDIAELLPAATLAKSLVVKALSPFPPAAPVSGRRFEGALLHGLSVVRGNYSGSAFYSALGTGGGGDLASGNEVVSLWSVLATVTFVAAAYKLQKNRKFTLFQVSDWLQPVQFLALLAWILGVVSSKALTLSAGRGLLTWILVPVAMGLLFKAFAAWESWELGSSETDTWAGVAAGVLCVVAAATGCVGSAFGWLIVCRLIYKLYRSVCSAIMTRRMLEKMEQEGVPSMYARF</sequence>
<keyword evidence="3" id="KW-1133">Transmembrane helix</keyword>
<dbReference type="InParanoid" id="D8T0E6"/>
<feature type="transmembrane region" description="Helical" evidence="3">
    <location>
        <begin position="419"/>
        <end position="439"/>
    </location>
</feature>
<reference evidence="5 6" key="1">
    <citation type="journal article" date="2011" name="Science">
        <title>The Selaginella genome identifies genetic changes associated with the evolution of vascular plants.</title>
        <authorList>
            <person name="Banks J.A."/>
            <person name="Nishiyama T."/>
            <person name="Hasebe M."/>
            <person name="Bowman J.L."/>
            <person name="Gribskov M."/>
            <person name="dePamphilis C."/>
            <person name="Albert V.A."/>
            <person name="Aono N."/>
            <person name="Aoyama T."/>
            <person name="Ambrose B.A."/>
            <person name="Ashton N.W."/>
            <person name="Axtell M.J."/>
            <person name="Barker E."/>
            <person name="Barker M.S."/>
            <person name="Bennetzen J.L."/>
            <person name="Bonawitz N.D."/>
            <person name="Chapple C."/>
            <person name="Cheng C."/>
            <person name="Correa L.G."/>
            <person name="Dacre M."/>
            <person name="DeBarry J."/>
            <person name="Dreyer I."/>
            <person name="Elias M."/>
            <person name="Engstrom E.M."/>
            <person name="Estelle M."/>
            <person name="Feng L."/>
            <person name="Finet C."/>
            <person name="Floyd S.K."/>
            <person name="Frommer W.B."/>
            <person name="Fujita T."/>
            <person name="Gramzow L."/>
            <person name="Gutensohn M."/>
            <person name="Harholt J."/>
            <person name="Hattori M."/>
            <person name="Heyl A."/>
            <person name="Hirai T."/>
            <person name="Hiwatashi Y."/>
            <person name="Ishikawa M."/>
            <person name="Iwata M."/>
            <person name="Karol K.G."/>
            <person name="Koehler B."/>
            <person name="Kolukisaoglu U."/>
            <person name="Kubo M."/>
            <person name="Kurata T."/>
            <person name="Lalonde S."/>
            <person name="Li K."/>
            <person name="Li Y."/>
            <person name="Litt A."/>
            <person name="Lyons E."/>
            <person name="Manning G."/>
            <person name="Maruyama T."/>
            <person name="Michael T.P."/>
            <person name="Mikami K."/>
            <person name="Miyazaki S."/>
            <person name="Morinaga S."/>
            <person name="Murata T."/>
            <person name="Mueller-Roeber B."/>
            <person name="Nelson D.R."/>
            <person name="Obara M."/>
            <person name="Oguri Y."/>
            <person name="Olmstead R.G."/>
            <person name="Onodera N."/>
            <person name="Petersen B.L."/>
            <person name="Pils B."/>
            <person name="Prigge M."/>
            <person name="Rensing S.A."/>
            <person name="Riano-Pachon D.M."/>
            <person name="Roberts A.W."/>
            <person name="Sato Y."/>
            <person name="Scheller H.V."/>
            <person name="Schulz B."/>
            <person name="Schulz C."/>
            <person name="Shakirov E.V."/>
            <person name="Shibagaki N."/>
            <person name="Shinohara N."/>
            <person name="Shippen D.E."/>
            <person name="Soerensen I."/>
            <person name="Sotooka R."/>
            <person name="Sugimoto N."/>
            <person name="Sugita M."/>
            <person name="Sumikawa N."/>
            <person name="Tanurdzic M."/>
            <person name="Theissen G."/>
            <person name="Ulvskov P."/>
            <person name="Wakazuki S."/>
            <person name="Weng J.K."/>
            <person name="Willats W.W."/>
            <person name="Wipf D."/>
            <person name="Wolf P.G."/>
            <person name="Yang L."/>
            <person name="Zimmer A.D."/>
            <person name="Zhu Q."/>
            <person name="Mitros T."/>
            <person name="Hellsten U."/>
            <person name="Loque D."/>
            <person name="Otillar R."/>
            <person name="Salamov A."/>
            <person name="Schmutz J."/>
            <person name="Shapiro H."/>
            <person name="Lindquist E."/>
            <person name="Lucas S."/>
            <person name="Rokhsar D."/>
            <person name="Grigoriev I.V."/>
        </authorList>
    </citation>
    <scope>NUCLEOTIDE SEQUENCE [LARGE SCALE GENOMIC DNA]</scope>
</reference>
<gene>
    <name evidence="5" type="ORF">SELMODRAFT_427690</name>
</gene>
<dbReference type="EMBL" id="GL377658">
    <property type="protein sequence ID" value="EFJ09833.1"/>
    <property type="molecule type" value="Genomic_DNA"/>
</dbReference>
<feature type="transmembrane region" description="Helical" evidence="3">
    <location>
        <begin position="616"/>
        <end position="644"/>
    </location>
</feature>
<protein>
    <submittedName>
        <fullName evidence="5">Uncharacterized protein</fullName>
    </submittedName>
</protein>
<feature type="transmembrane region" description="Helical" evidence="3">
    <location>
        <begin position="314"/>
        <end position="334"/>
    </location>
</feature>
<dbReference type="InterPro" id="IPR002208">
    <property type="entry name" value="SecY/SEC61-alpha"/>
</dbReference>
<evidence type="ECO:0000313" key="5">
    <source>
        <dbReference type="EMBL" id="EFJ09833.1"/>
    </source>
</evidence>
<dbReference type="Gene3D" id="1.10.3370.10">
    <property type="entry name" value="SecY subunit domain"/>
    <property type="match status" value="1"/>
</dbReference>
<dbReference type="HOGENOM" id="CLU_404620_0_0_1"/>
<feature type="transmembrane region" description="Helical" evidence="3">
    <location>
        <begin position="349"/>
        <end position="368"/>
    </location>
</feature>
<evidence type="ECO:0000256" key="1">
    <source>
        <dbReference type="ARBA" id="ARBA00004454"/>
    </source>
</evidence>
<dbReference type="KEGG" id="smo:SELMODRAFT_427690"/>
<dbReference type="GO" id="GO:0043022">
    <property type="term" value="F:ribosome binding"/>
    <property type="evidence" value="ECO:0000318"/>
    <property type="project" value="GO_Central"/>
</dbReference>
<keyword evidence="3" id="KW-0472">Membrane</keyword>
<proteinExistence type="predicted"/>
<dbReference type="SUPFAM" id="SSF103491">
    <property type="entry name" value="Preprotein translocase SecY subunit"/>
    <property type="match status" value="1"/>
</dbReference>
<dbReference type="Proteomes" id="UP000001514">
    <property type="component" value="Unassembled WGS sequence"/>
</dbReference>
<feature type="transmembrane region" description="Helical" evidence="3">
    <location>
        <begin position="584"/>
        <end position="604"/>
    </location>
</feature>
<dbReference type="PANTHER" id="PTHR10906">
    <property type="entry name" value="SECY/SEC61-ALPHA FAMILY MEMBER"/>
    <property type="match status" value="1"/>
</dbReference>
<keyword evidence="6" id="KW-1185">Reference proteome</keyword>
<feature type="signal peptide" evidence="4">
    <location>
        <begin position="1"/>
        <end position="27"/>
    </location>
</feature>
<keyword evidence="4" id="KW-0732">Signal</keyword>
<dbReference type="STRING" id="88036.D8T0E6"/>
<dbReference type="GO" id="GO:0005048">
    <property type="term" value="F:signal sequence binding"/>
    <property type="evidence" value="ECO:0000318"/>
    <property type="project" value="GO_Central"/>
</dbReference>
<keyword evidence="3" id="KW-0812">Transmembrane</keyword>
<evidence type="ECO:0000256" key="3">
    <source>
        <dbReference type="SAM" id="Phobius"/>
    </source>
</evidence>
<evidence type="ECO:0000256" key="4">
    <source>
        <dbReference type="SAM" id="SignalP"/>
    </source>
</evidence>
<feature type="region of interest" description="Disordered" evidence="2">
    <location>
        <begin position="217"/>
        <end position="248"/>
    </location>
</feature>
<feature type="transmembrane region" description="Helical" evidence="3">
    <location>
        <begin position="388"/>
        <end position="407"/>
    </location>
</feature>
<organism evidence="6">
    <name type="scientific">Selaginella moellendorffii</name>
    <name type="common">Spikemoss</name>
    <dbReference type="NCBI Taxonomy" id="88036"/>
    <lineage>
        <taxon>Eukaryota</taxon>
        <taxon>Viridiplantae</taxon>
        <taxon>Streptophyta</taxon>
        <taxon>Embryophyta</taxon>
        <taxon>Tracheophyta</taxon>
        <taxon>Lycopodiopsida</taxon>
        <taxon>Selaginellales</taxon>
        <taxon>Selaginellaceae</taxon>
        <taxon>Selaginella</taxon>
    </lineage>
</organism>
<dbReference type="GO" id="GO:0031204">
    <property type="term" value="P:post-translational protein targeting to membrane, translocation"/>
    <property type="evidence" value="ECO:0000318"/>
    <property type="project" value="GO_Central"/>
</dbReference>
<dbReference type="GO" id="GO:0009535">
    <property type="term" value="C:chloroplast thylakoid membrane"/>
    <property type="evidence" value="ECO:0007669"/>
    <property type="project" value="UniProtKB-SubCell"/>
</dbReference>
<comment type="subcellular location">
    <subcellularLocation>
        <location evidence="1">Plastid</location>
        <location evidence="1">Chloroplast thylakoid membrane</location>
        <topology evidence="1">Multi-pass membrane protein</topology>
    </subcellularLocation>
</comment>
<name>D8T0E6_SELML</name>
<evidence type="ECO:0000256" key="2">
    <source>
        <dbReference type="SAM" id="MobiDB-lite"/>
    </source>
</evidence>
<dbReference type="GO" id="GO:0006616">
    <property type="term" value="P:SRP-dependent cotranslational protein targeting to membrane, translocation"/>
    <property type="evidence" value="ECO:0000318"/>
    <property type="project" value="GO_Central"/>
</dbReference>
<dbReference type="InterPro" id="IPR023201">
    <property type="entry name" value="SecY_dom_sf"/>
</dbReference>
<feature type="transmembrane region" description="Helical" evidence="3">
    <location>
        <begin position="521"/>
        <end position="538"/>
    </location>
</feature>
<evidence type="ECO:0000313" key="6">
    <source>
        <dbReference type="Proteomes" id="UP000001514"/>
    </source>
</evidence>
<feature type="chain" id="PRO_5003123195" evidence="4">
    <location>
        <begin position="28"/>
        <end position="680"/>
    </location>
</feature>
<dbReference type="Gramene" id="EFJ09833">
    <property type="protein sequence ID" value="EFJ09833"/>
    <property type="gene ID" value="SELMODRAFT_427690"/>
</dbReference>
<dbReference type="eggNOG" id="KOG1373">
    <property type="taxonomic scope" value="Eukaryota"/>
</dbReference>
<dbReference type="AlphaFoldDB" id="D8T0E6"/>
<feature type="compositionally biased region" description="Basic and acidic residues" evidence="2">
    <location>
        <begin position="229"/>
        <end position="248"/>
    </location>
</feature>